<protein>
    <submittedName>
        <fullName evidence="4">27108_t:CDS:1</fullName>
    </submittedName>
</protein>
<dbReference type="Proteomes" id="UP000789405">
    <property type="component" value="Unassembled WGS sequence"/>
</dbReference>
<dbReference type="InterPro" id="IPR033053">
    <property type="entry name" value="Hir3/CABIN1"/>
</dbReference>
<dbReference type="EMBL" id="CAJVPY010012941">
    <property type="protein sequence ID" value="CAG8737516.1"/>
    <property type="molecule type" value="Genomic_DNA"/>
</dbReference>
<gene>
    <name evidence="4" type="ORF">DERYTH_LOCUS15690</name>
</gene>
<proteinExistence type="inferred from homology"/>
<accession>A0A9N9IIC0</accession>
<keyword evidence="3" id="KW-0539">Nucleus</keyword>
<comment type="similarity">
    <text evidence="2">Belongs to the HIR3 family.</text>
</comment>
<feature type="non-terminal residue" evidence="4">
    <location>
        <position position="1"/>
    </location>
</feature>
<sequence>IGRLSMSEEINDRESSLCAFKKILEDIDIIPSSSVNSDASCPMFKVLTPSHKEALEEYCRLLYDFGEFQSCLNAIDKGLVFDPYNKVLNQLRSQLLKDTWVRFLLPRSYYETAPPVRHSSVLETVPRRIKPSGHLNSGALASHHIHLQQTSWTGLGELLLDTYDAMTSGRIKLENDAHTSVTSRRIIIDWEITKPSTTIDINGTAQKRKRKEVSSDIISDKSNLRVNRKASKISDEINTFNNQRRKSASAFTKKIESIIKKLDPDFWLNDRLSNIDDQIDKFLEYFTKAWTFHVSREDHGDMIEQAINTSRPKATSDPRFYRFTPNTNPYIPASYFIDSPEAHSMLIAFIEKMNDINSGILDCLCMYVMHLFGHFEPSDDGTLKALWLYRWPDNLKEVMRMILSRIDRRLLEMIENSCTSWDEKSNLVEIMMNDSEDNIFSQMKQKSEIIMGICEFLSDSQITSTLATSSLSSSTIAVYIRYIEQYKSV</sequence>
<evidence type="ECO:0000256" key="1">
    <source>
        <dbReference type="ARBA" id="ARBA00004123"/>
    </source>
</evidence>
<dbReference type="GO" id="GO:0005634">
    <property type="term" value="C:nucleus"/>
    <property type="evidence" value="ECO:0007669"/>
    <property type="project" value="UniProtKB-SubCell"/>
</dbReference>
<comment type="subcellular location">
    <subcellularLocation>
        <location evidence="1">Nucleus</location>
    </subcellularLocation>
</comment>
<evidence type="ECO:0000256" key="2">
    <source>
        <dbReference type="ARBA" id="ARBA00007335"/>
    </source>
</evidence>
<reference evidence="4" key="1">
    <citation type="submission" date="2021-06" db="EMBL/GenBank/DDBJ databases">
        <authorList>
            <person name="Kallberg Y."/>
            <person name="Tangrot J."/>
            <person name="Rosling A."/>
        </authorList>
    </citation>
    <scope>NUCLEOTIDE SEQUENCE</scope>
    <source>
        <strain evidence="4">MA453B</strain>
    </source>
</reference>
<evidence type="ECO:0000313" key="4">
    <source>
        <dbReference type="EMBL" id="CAG8737516.1"/>
    </source>
</evidence>
<dbReference type="GO" id="GO:0031491">
    <property type="term" value="F:nucleosome binding"/>
    <property type="evidence" value="ECO:0007669"/>
    <property type="project" value="TreeGrafter"/>
</dbReference>
<dbReference type="AlphaFoldDB" id="A0A9N9IIC0"/>
<organism evidence="4 5">
    <name type="scientific">Dentiscutata erythropus</name>
    <dbReference type="NCBI Taxonomy" id="1348616"/>
    <lineage>
        <taxon>Eukaryota</taxon>
        <taxon>Fungi</taxon>
        <taxon>Fungi incertae sedis</taxon>
        <taxon>Mucoromycota</taxon>
        <taxon>Glomeromycotina</taxon>
        <taxon>Glomeromycetes</taxon>
        <taxon>Diversisporales</taxon>
        <taxon>Gigasporaceae</taxon>
        <taxon>Dentiscutata</taxon>
    </lineage>
</organism>
<dbReference type="PANTHER" id="PTHR15502:SF7">
    <property type="entry name" value="CALCINEURIN-BINDING PROTEIN CABIN-1"/>
    <property type="match status" value="1"/>
</dbReference>
<keyword evidence="5" id="KW-1185">Reference proteome</keyword>
<dbReference type="PANTHER" id="PTHR15502">
    <property type="entry name" value="CALCINEURIN-BINDING PROTEIN CABIN 1-RELATED"/>
    <property type="match status" value="1"/>
</dbReference>
<dbReference type="GO" id="GO:0006325">
    <property type="term" value="P:chromatin organization"/>
    <property type="evidence" value="ECO:0007669"/>
    <property type="project" value="InterPro"/>
</dbReference>
<evidence type="ECO:0000256" key="3">
    <source>
        <dbReference type="ARBA" id="ARBA00023242"/>
    </source>
</evidence>
<comment type="caution">
    <text evidence="4">The sequence shown here is derived from an EMBL/GenBank/DDBJ whole genome shotgun (WGS) entry which is preliminary data.</text>
</comment>
<evidence type="ECO:0000313" key="5">
    <source>
        <dbReference type="Proteomes" id="UP000789405"/>
    </source>
</evidence>
<name>A0A9N9IIC0_9GLOM</name>
<dbReference type="OrthoDB" id="77564at2759"/>